<proteinExistence type="inferred from homology"/>
<sequence length="236" mass="25510">MASIGSTLHRLSASAAGLALLGTVLAAAPVLAADIDSTPPLAYKAPAPVVEQSPWQIRLRLLGVISENDGSVRGVPGSNLDVSDSVVPELDITYYFTKNWAAELILGVTPHDINGAGSISSLNKIGEVWLLPPTLTLQYHFTDFGAFKPYIGAGINYTFFFDQKAYSADSIDVKDTFGWALQAGFDYMLDEHWGFNVDVKKLFLRPDFDVVVAGQPLTGKANLDPWIVGVGVTYRF</sequence>
<protein>
    <submittedName>
        <fullName evidence="3">Outer membrane protein</fullName>
    </submittedName>
</protein>
<evidence type="ECO:0000256" key="1">
    <source>
        <dbReference type="ARBA" id="ARBA00009330"/>
    </source>
</evidence>
<dbReference type="SUPFAM" id="SSF56925">
    <property type="entry name" value="OMPA-like"/>
    <property type="match status" value="1"/>
</dbReference>
<dbReference type="PANTHER" id="PTHR36920:SF1">
    <property type="entry name" value="OUTER MEMBRANE PROTEIN W"/>
    <property type="match status" value="1"/>
</dbReference>
<dbReference type="STRING" id="177413.SAMN05660859_3352"/>
<organism evidence="3 4">
    <name type="scientific">Ancylobacter rudongensis</name>
    <dbReference type="NCBI Taxonomy" id="177413"/>
    <lineage>
        <taxon>Bacteria</taxon>
        <taxon>Pseudomonadati</taxon>
        <taxon>Pseudomonadota</taxon>
        <taxon>Alphaproteobacteria</taxon>
        <taxon>Hyphomicrobiales</taxon>
        <taxon>Xanthobacteraceae</taxon>
        <taxon>Ancylobacter</taxon>
    </lineage>
</organism>
<evidence type="ECO:0000313" key="3">
    <source>
        <dbReference type="EMBL" id="SCW87074.1"/>
    </source>
</evidence>
<dbReference type="EMBL" id="FMTP01000005">
    <property type="protein sequence ID" value="SCW87074.1"/>
    <property type="molecule type" value="Genomic_DNA"/>
</dbReference>
<dbReference type="InterPro" id="IPR011250">
    <property type="entry name" value="OMP/PagP_B-barrel"/>
</dbReference>
<dbReference type="RefSeq" id="WP_280138060.1">
    <property type="nucleotide sequence ID" value="NZ_FMTP01000005.1"/>
</dbReference>
<comment type="similarity">
    <text evidence="1">Belongs to the OmpW/AlkL family.</text>
</comment>
<name>A0A1G4U0B4_9HYPH</name>
<dbReference type="Pfam" id="PF03922">
    <property type="entry name" value="OmpW"/>
    <property type="match status" value="1"/>
</dbReference>
<feature type="signal peptide" evidence="2">
    <location>
        <begin position="1"/>
        <end position="32"/>
    </location>
</feature>
<evidence type="ECO:0000256" key="2">
    <source>
        <dbReference type="SAM" id="SignalP"/>
    </source>
</evidence>
<reference evidence="4" key="1">
    <citation type="submission" date="2016-10" db="EMBL/GenBank/DDBJ databases">
        <authorList>
            <person name="Varghese N."/>
            <person name="Submissions S."/>
        </authorList>
    </citation>
    <scope>NUCLEOTIDE SEQUENCE [LARGE SCALE GENOMIC DNA]</scope>
    <source>
        <strain evidence="4">CGMCC 1.1761</strain>
    </source>
</reference>
<dbReference type="AlphaFoldDB" id="A0A1G4U0B4"/>
<dbReference type="GO" id="GO:0019867">
    <property type="term" value="C:outer membrane"/>
    <property type="evidence" value="ECO:0007669"/>
    <property type="project" value="InterPro"/>
</dbReference>
<dbReference type="PANTHER" id="PTHR36920">
    <property type="match status" value="1"/>
</dbReference>
<keyword evidence="4" id="KW-1185">Reference proteome</keyword>
<feature type="chain" id="PRO_5011471541" evidence="2">
    <location>
        <begin position="33"/>
        <end position="236"/>
    </location>
</feature>
<evidence type="ECO:0000313" key="4">
    <source>
        <dbReference type="Proteomes" id="UP000198889"/>
    </source>
</evidence>
<dbReference type="Gene3D" id="2.40.160.20">
    <property type="match status" value="1"/>
</dbReference>
<dbReference type="GO" id="GO:0055085">
    <property type="term" value="P:transmembrane transport"/>
    <property type="evidence" value="ECO:0007669"/>
    <property type="project" value="TreeGrafter"/>
</dbReference>
<accession>A0A1G4U0B4</accession>
<gene>
    <name evidence="3" type="ORF">SAMN05660859_3352</name>
</gene>
<dbReference type="InterPro" id="IPR005618">
    <property type="entry name" value="OMPW"/>
</dbReference>
<dbReference type="Proteomes" id="UP000198889">
    <property type="component" value="Unassembled WGS sequence"/>
</dbReference>
<keyword evidence="2" id="KW-0732">Signal</keyword>